<sequence>MPGLWHTHRGDSLRQYPHLLLPELSGEWKDSFRPSFLDHALNPHCVS</sequence>
<dbReference type="AlphaFoldDB" id="X1K787"/>
<gene>
    <name evidence="1" type="ORF">S06H3_22683</name>
</gene>
<organism evidence="1">
    <name type="scientific">marine sediment metagenome</name>
    <dbReference type="NCBI Taxonomy" id="412755"/>
    <lineage>
        <taxon>unclassified sequences</taxon>
        <taxon>metagenomes</taxon>
        <taxon>ecological metagenomes</taxon>
    </lineage>
</organism>
<protein>
    <submittedName>
        <fullName evidence="1">Uncharacterized protein</fullName>
    </submittedName>
</protein>
<feature type="non-terminal residue" evidence="1">
    <location>
        <position position="47"/>
    </location>
</feature>
<comment type="caution">
    <text evidence="1">The sequence shown here is derived from an EMBL/GenBank/DDBJ whole genome shotgun (WGS) entry which is preliminary data.</text>
</comment>
<proteinExistence type="predicted"/>
<evidence type="ECO:0000313" key="1">
    <source>
        <dbReference type="EMBL" id="GAI02438.1"/>
    </source>
</evidence>
<accession>X1K787</accession>
<name>X1K787_9ZZZZ</name>
<dbReference type="EMBL" id="BARV01012172">
    <property type="protein sequence ID" value="GAI02438.1"/>
    <property type="molecule type" value="Genomic_DNA"/>
</dbReference>
<reference evidence="1" key="1">
    <citation type="journal article" date="2014" name="Front. Microbiol.">
        <title>High frequency of phylogenetically diverse reductive dehalogenase-homologous genes in deep subseafloor sedimentary metagenomes.</title>
        <authorList>
            <person name="Kawai M."/>
            <person name="Futagami T."/>
            <person name="Toyoda A."/>
            <person name="Takaki Y."/>
            <person name="Nishi S."/>
            <person name="Hori S."/>
            <person name="Arai W."/>
            <person name="Tsubouchi T."/>
            <person name="Morono Y."/>
            <person name="Uchiyama I."/>
            <person name="Ito T."/>
            <person name="Fujiyama A."/>
            <person name="Inagaki F."/>
            <person name="Takami H."/>
        </authorList>
    </citation>
    <scope>NUCLEOTIDE SEQUENCE</scope>
    <source>
        <strain evidence="1">Expedition CK06-06</strain>
    </source>
</reference>